<protein>
    <recommendedName>
        <fullName evidence="16">Protein kinase domain-containing protein</fullName>
    </recommendedName>
</protein>
<dbReference type="InterPro" id="IPR001245">
    <property type="entry name" value="Ser-Thr/Tyr_kinase_cat_dom"/>
</dbReference>
<name>A0A3L6PKB5_PANMI</name>
<evidence type="ECO:0000256" key="15">
    <source>
        <dbReference type="SAM" id="SignalP"/>
    </source>
</evidence>
<proteinExistence type="predicted"/>
<dbReference type="OrthoDB" id="4062651at2759"/>
<feature type="signal peptide" evidence="15">
    <location>
        <begin position="1"/>
        <end position="18"/>
    </location>
</feature>
<dbReference type="InterPro" id="IPR000719">
    <property type="entry name" value="Prot_kinase_dom"/>
</dbReference>
<dbReference type="InterPro" id="IPR045274">
    <property type="entry name" value="WAK-like"/>
</dbReference>
<feature type="domain" description="Protein kinase" evidence="16">
    <location>
        <begin position="387"/>
        <end position="658"/>
    </location>
</feature>
<dbReference type="PANTHER" id="PTHR27005:SF214">
    <property type="entry name" value="OS08G0501600 PROTEIN"/>
    <property type="match status" value="1"/>
</dbReference>
<dbReference type="FunFam" id="3.30.200.20:FF:000043">
    <property type="entry name" value="Wall-associated receptor kinase 2"/>
    <property type="match status" value="1"/>
</dbReference>
<comment type="caution">
    <text evidence="17">The sequence shown here is derived from an EMBL/GenBank/DDBJ whole genome shotgun (WGS) entry which is preliminary data.</text>
</comment>
<dbReference type="InterPro" id="IPR025287">
    <property type="entry name" value="WAK_GUB"/>
</dbReference>
<dbReference type="GO" id="GO:0005524">
    <property type="term" value="F:ATP binding"/>
    <property type="evidence" value="ECO:0007669"/>
    <property type="project" value="UniProtKB-UniRule"/>
</dbReference>
<keyword evidence="18" id="KW-1185">Reference proteome</keyword>
<evidence type="ECO:0000256" key="14">
    <source>
        <dbReference type="SAM" id="Phobius"/>
    </source>
</evidence>
<dbReference type="GO" id="GO:0030247">
    <property type="term" value="F:polysaccharide binding"/>
    <property type="evidence" value="ECO:0007669"/>
    <property type="project" value="InterPro"/>
</dbReference>
<dbReference type="InterPro" id="IPR011009">
    <property type="entry name" value="Kinase-like_dom_sf"/>
</dbReference>
<dbReference type="Proteomes" id="UP000275267">
    <property type="component" value="Unassembled WGS sequence"/>
</dbReference>
<feature type="transmembrane region" description="Helical" evidence="14">
    <location>
        <begin position="312"/>
        <end position="336"/>
    </location>
</feature>
<keyword evidence="4 14" id="KW-0812">Transmembrane</keyword>
<keyword evidence="7" id="KW-0418">Kinase</keyword>
<dbReference type="GO" id="GO:0004674">
    <property type="term" value="F:protein serine/threonine kinase activity"/>
    <property type="evidence" value="ECO:0007669"/>
    <property type="project" value="UniProtKB-KW"/>
</dbReference>
<evidence type="ECO:0000256" key="10">
    <source>
        <dbReference type="ARBA" id="ARBA00023136"/>
    </source>
</evidence>
<dbReference type="SMART" id="SM00220">
    <property type="entry name" value="S_TKc"/>
    <property type="match status" value="1"/>
</dbReference>
<evidence type="ECO:0000256" key="12">
    <source>
        <dbReference type="ARBA" id="ARBA00023180"/>
    </source>
</evidence>
<dbReference type="GO" id="GO:0007166">
    <property type="term" value="P:cell surface receptor signaling pathway"/>
    <property type="evidence" value="ECO:0007669"/>
    <property type="project" value="InterPro"/>
</dbReference>
<keyword evidence="12" id="KW-0325">Glycoprotein</keyword>
<dbReference type="Pfam" id="PF07714">
    <property type="entry name" value="PK_Tyr_Ser-Thr"/>
    <property type="match status" value="1"/>
</dbReference>
<keyword evidence="5 15" id="KW-0732">Signal</keyword>
<evidence type="ECO:0000256" key="8">
    <source>
        <dbReference type="ARBA" id="ARBA00022840"/>
    </source>
</evidence>
<dbReference type="STRING" id="4540.A0A3L6PKB5"/>
<evidence type="ECO:0000256" key="5">
    <source>
        <dbReference type="ARBA" id="ARBA00022729"/>
    </source>
</evidence>
<keyword evidence="2" id="KW-0723">Serine/threonine-protein kinase</keyword>
<keyword evidence="3" id="KW-0808">Transferase</keyword>
<feature type="binding site" evidence="13">
    <location>
        <position position="416"/>
    </location>
    <ligand>
        <name>ATP</name>
        <dbReference type="ChEBI" id="CHEBI:30616"/>
    </ligand>
</feature>
<dbReference type="InterPro" id="IPR008271">
    <property type="entry name" value="Ser/Thr_kinase_AS"/>
</dbReference>
<organism evidence="17 18">
    <name type="scientific">Panicum miliaceum</name>
    <name type="common">Proso millet</name>
    <name type="synonym">Broomcorn millet</name>
    <dbReference type="NCBI Taxonomy" id="4540"/>
    <lineage>
        <taxon>Eukaryota</taxon>
        <taxon>Viridiplantae</taxon>
        <taxon>Streptophyta</taxon>
        <taxon>Embryophyta</taxon>
        <taxon>Tracheophyta</taxon>
        <taxon>Spermatophyta</taxon>
        <taxon>Magnoliopsida</taxon>
        <taxon>Liliopsida</taxon>
        <taxon>Poales</taxon>
        <taxon>Poaceae</taxon>
        <taxon>PACMAD clade</taxon>
        <taxon>Panicoideae</taxon>
        <taxon>Panicodae</taxon>
        <taxon>Paniceae</taxon>
        <taxon>Panicinae</taxon>
        <taxon>Panicum</taxon>
        <taxon>Panicum sect. Panicum</taxon>
    </lineage>
</organism>
<keyword evidence="9 14" id="KW-1133">Transmembrane helix</keyword>
<dbReference type="PROSITE" id="PS00107">
    <property type="entry name" value="PROTEIN_KINASE_ATP"/>
    <property type="match status" value="1"/>
</dbReference>
<dbReference type="FunFam" id="1.10.510.10:FF:000084">
    <property type="entry name" value="Wall-associated receptor kinase 2"/>
    <property type="match status" value="1"/>
</dbReference>
<dbReference type="CDD" id="cd14066">
    <property type="entry name" value="STKc_IRAK"/>
    <property type="match status" value="1"/>
</dbReference>
<evidence type="ECO:0000256" key="9">
    <source>
        <dbReference type="ARBA" id="ARBA00022989"/>
    </source>
</evidence>
<evidence type="ECO:0000256" key="6">
    <source>
        <dbReference type="ARBA" id="ARBA00022741"/>
    </source>
</evidence>
<keyword evidence="10 14" id="KW-0472">Membrane</keyword>
<keyword evidence="6 13" id="KW-0547">Nucleotide-binding</keyword>
<dbReference type="PROSITE" id="PS50011">
    <property type="entry name" value="PROTEIN_KINASE_DOM"/>
    <property type="match status" value="1"/>
</dbReference>
<keyword evidence="8 13" id="KW-0067">ATP-binding</keyword>
<reference evidence="18" key="1">
    <citation type="journal article" date="2019" name="Nat. Commun.">
        <title>The genome of broomcorn millet.</title>
        <authorList>
            <person name="Zou C."/>
            <person name="Miki D."/>
            <person name="Li D."/>
            <person name="Tang Q."/>
            <person name="Xiao L."/>
            <person name="Rajput S."/>
            <person name="Deng P."/>
            <person name="Jia W."/>
            <person name="Huang R."/>
            <person name="Zhang M."/>
            <person name="Sun Y."/>
            <person name="Hu J."/>
            <person name="Fu X."/>
            <person name="Schnable P.S."/>
            <person name="Li F."/>
            <person name="Zhang H."/>
            <person name="Feng B."/>
            <person name="Zhu X."/>
            <person name="Liu R."/>
            <person name="Schnable J.C."/>
            <person name="Zhu J.-K."/>
            <person name="Zhang H."/>
        </authorList>
    </citation>
    <scope>NUCLEOTIDE SEQUENCE [LARGE SCALE GENOMIC DNA]</scope>
</reference>
<evidence type="ECO:0000313" key="18">
    <source>
        <dbReference type="Proteomes" id="UP000275267"/>
    </source>
</evidence>
<dbReference type="Gene3D" id="1.10.510.10">
    <property type="entry name" value="Transferase(Phosphotransferase) domain 1"/>
    <property type="match status" value="1"/>
</dbReference>
<dbReference type="SUPFAM" id="SSF56112">
    <property type="entry name" value="Protein kinase-like (PK-like)"/>
    <property type="match status" value="1"/>
</dbReference>
<evidence type="ECO:0000256" key="7">
    <source>
        <dbReference type="ARBA" id="ARBA00022777"/>
    </source>
</evidence>
<evidence type="ECO:0000256" key="4">
    <source>
        <dbReference type="ARBA" id="ARBA00022692"/>
    </source>
</evidence>
<feature type="chain" id="PRO_5018011641" description="Protein kinase domain-containing protein" evidence="15">
    <location>
        <begin position="19"/>
        <end position="704"/>
    </location>
</feature>
<evidence type="ECO:0000256" key="11">
    <source>
        <dbReference type="ARBA" id="ARBA00023157"/>
    </source>
</evidence>
<dbReference type="EMBL" id="PQIB02000016">
    <property type="protein sequence ID" value="RLM60264.1"/>
    <property type="molecule type" value="Genomic_DNA"/>
</dbReference>
<dbReference type="InterPro" id="IPR017441">
    <property type="entry name" value="Protein_kinase_ATP_BS"/>
</dbReference>
<dbReference type="Pfam" id="PF13947">
    <property type="entry name" value="GUB_WAK_bind"/>
    <property type="match status" value="1"/>
</dbReference>
<sequence length="704" mass="77612">MRGLVLPMLLMQLAAAAATPLAENITLDGCERKCGEVDVPYPFVTSYGCHRRGFKVTCDRTSSPPKLFLGGDSAGLEVLEISVQNRTVRVRATVWSCAVGNTSDEVFNVVPANLEPYVLSANRNSLVIVGCGFQATARTAMSLQQGAAMFPWCTSNCTVQDQQKVQPAGRCAGVGCCEAAIPTGLTSFNIQFLWLDMNATARPPWMTPNVSVLVVGQEWWRDTNTSAFKVWLLSLGHVIGQVIPVVLDWTVGQSSCTAAQTRPEFGCVSKNSECINSTSSAYGYVCQCNDGYDGNPFVPDGCQGSLRKHVTAGVFLAIGIGIGLFLLLLGLAAIFANRRLSIRKEKKMREYFFKQNRGLLLRQLVAKDIAEKMIFSLEELRKATNKFDEARVLGDGGHGTVYKGMLSNQRVVAIKKSRVVVQKEIDEFINEVAILSQINHRNIVKLFGCCLETEVPLLVYEFILNGTLYAHLHVDDPQKPLQWKNRLRIAFEVASSLAYLHSAATTSVVHRDIKTTNILLDDRLIAKISDFGASRGISVDQSVATTGIKGTHGYLDPEYFYTGRLMEKSDVYSYGVILVELLTRKKPSVYMSPEGVSLVAHFIMLLNQDKLSEILDEQVAEEGEHEAKQVAAIAAKCLRLNGQNRPTMRNVEMRLQRLQGSDIDISGVEEHLTYLGGNGEASYNYCSRQCSMEEEILLSASLER</sequence>
<comment type="subcellular location">
    <subcellularLocation>
        <location evidence="1">Membrane</location>
        <topology evidence="1">Single-pass type I membrane protein</topology>
    </subcellularLocation>
</comment>
<evidence type="ECO:0000313" key="17">
    <source>
        <dbReference type="EMBL" id="RLM60264.1"/>
    </source>
</evidence>
<dbReference type="PROSITE" id="PS00108">
    <property type="entry name" value="PROTEIN_KINASE_ST"/>
    <property type="match status" value="1"/>
</dbReference>
<evidence type="ECO:0000256" key="3">
    <source>
        <dbReference type="ARBA" id="ARBA00022679"/>
    </source>
</evidence>
<evidence type="ECO:0000256" key="13">
    <source>
        <dbReference type="PROSITE-ProRule" id="PRU10141"/>
    </source>
</evidence>
<dbReference type="GO" id="GO:0005886">
    <property type="term" value="C:plasma membrane"/>
    <property type="evidence" value="ECO:0007669"/>
    <property type="project" value="TreeGrafter"/>
</dbReference>
<dbReference type="Gene3D" id="3.30.200.20">
    <property type="entry name" value="Phosphorylase Kinase, domain 1"/>
    <property type="match status" value="1"/>
</dbReference>
<evidence type="ECO:0000259" key="16">
    <source>
        <dbReference type="PROSITE" id="PS50011"/>
    </source>
</evidence>
<gene>
    <name evidence="17" type="ORF">C2845_PM14G18210</name>
</gene>
<evidence type="ECO:0000256" key="2">
    <source>
        <dbReference type="ARBA" id="ARBA00022527"/>
    </source>
</evidence>
<keyword evidence="11" id="KW-1015">Disulfide bond</keyword>
<accession>A0A3L6PKB5</accession>
<evidence type="ECO:0000256" key="1">
    <source>
        <dbReference type="ARBA" id="ARBA00004479"/>
    </source>
</evidence>
<dbReference type="AlphaFoldDB" id="A0A3L6PKB5"/>
<dbReference type="PANTHER" id="PTHR27005">
    <property type="entry name" value="WALL-ASSOCIATED RECEPTOR KINASE-LIKE 21"/>
    <property type="match status" value="1"/>
</dbReference>